<name>A0A2P2NIB2_RHIMU</name>
<accession>A0A2P2NIB2</accession>
<sequence>MVPQIHVWFMFLHPENYLDFHPKHLSMNKECKLNMGCLIRHGRTLRAVFLLTLELRVWMV</sequence>
<organism evidence="1">
    <name type="scientific">Rhizophora mucronata</name>
    <name type="common">Asiatic mangrove</name>
    <dbReference type="NCBI Taxonomy" id="61149"/>
    <lineage>
        <taxon>Eukaryota</taxon>
        <taxon>Viridiplantae</taxon>
        <taxon>Streptophyta</taxon>
        <taxon>Embryophyta</taxon>
        <taxon>Tracheophyta</taxon>
        <taxon>Spermatophyta</taxon>
        <taxon>Magnoliopsida</taxon>
        <taxon>eudicotyledons</taxon>
        <taxon>Gunneridae</taxon>
        <taxon>Pentapetalae</taxon>
        <taxon>rosids</taxon>
        <taxon>fabids</taxon>
        <taxon>Malpighiales</taxon>
        <taxon>Rhizophoraceae</taxon>
        <taxon>Rhizophora</taxon>
    </lineage>
</organism>
<reference evidence="1" key="1">
    <citation type="submission" date="2018-02" db="EMBL/GenBank/DDBJ databases">
        <title>Rhizophora mucronata_Transcriptome.</title>
        <authorList>
            <person name="Meera S.P."/>
            <person name="Sreeshan A."/>
            <person name="Augustine A."/>
        </authorList>
    </citation>
    <scope>NUCLEOTIDE SEQUENCE</scope>
    <source>
        <tissue evidence="1">Leaf</tissue>
    </source>
</reference>
<dbReference type="AlphaFoldDB" id="A0A2P2NIB2"/>
<dbReference type="EMBL" id="GGEC01061744">
    <property type="protein sequence ID" value="MBX42228.1"/>
    <property type="molecule type" value="Transcribed_RNA"/>
</dbReference>
<proteinExistence type="predicted"/>
<evidence type="ECO:0000313" key="1">
    <source>
        <dbReference type="EMBL" id="MBX42228.1"/>
    </source>
</evidence>
<protein>
    <submittedName>
        <fullName evidence="1">Uncharacterized protein</fullName>
    </submittedName>
</protein>